<proteinExistence type="predicted"/>
<organism evidence="1 2">
    <name type="scientific">Puccinia sorghi</name>
    <dbReference type="NCBI Taxonomy" id="27349"/>
    <lineage>
        <taxon>Eukaryota</taxon>
        <taxon>Fungi</taxon>
        <taxon>Dikarya</taxon>
        <taxon>Basidiomycota</taxon>
        <taxon>Pucciniomycotina</taxon>
        <taxon>Pucciniomycetes</taxon>
        <taxon>Pucciniales</taxon>
        <taxon>Pucciniaceae</taxon>
        <taxon>Puccinia</taxon>
    </lineage>
</organism>
<evidence type="ECO:0000313" key="2">
    <source>
        <dbReference type="Proteomes" id="UP000037035"/>
    </source>
</evidence>
<dbReference type="VEuPathDB" id="FungiDB:VP01_386g7"/>
<evidence type="ECO:0000313" key="1">
    <source>
        <dbReference type="EMBL" id="KNZ51663.1"/>
    </source>
</evidence>
<comment type="caution">
    <text evidence="1">The sequence shown here is derived from an EMBL/GenBank/DDBJ whole genome shotgun (WGS) entry which is preliminary data.</text>
</comment>
<name>A0A0L6USZ3_9BASI</name>
<dbReference type="Proteomes" id="UP000037035">
    <property type="component" value="Unassembled WGS sequence"/>
</dbReference>
<accession>A0A0L6USZ3</accession>
<dbReference type="AlphaFoldDB" id="A0A0L6USZ3"/>
<reference evidence="1 2" key="1">
    <citation type="submission" date="2015-08" db="EMBL/GenBank/DDBJ databases">
        <title>Next Generation Sequencing and Analysis of the Genome of Puccinia sorghi L Schw, the Causal Agent of Maize Common Rust.</title>
        <authorList>
            <person name="Rochi L."/>
            <person name="Burguener G."/>
            <person name="Darino M."/>
            <person name="Turjanski A."/>
            <person name="Kreff E."/>
            <person name="Dieguez M.J."/>
            <person name="Sacco F."/>
        </authorList>
    </citation>
    <scope>NUCLEOTIDE SEQUENCE [LARGE SCALE GENOMIC DNA]</scope>
    <source>
        <strain evidence="1 2">RO10H11247</strain>
    </source>
</reference>
<keyword evidence="2" id="KW-1185">Reference proteome</keyword>
<protein>
    <submittedName>
        <fullName evidence="1">Uncharacterized protein</fullName>
    </submittedName>
</protein>
<sequence>MKRSRERLARPTMRVIFLHRNIDAGEADGTTYFHVASSRINTRYDWGRSVRSAGSDRSHNPNDGLNFYFCGGADRRNARYEEAWPQELRSSDELDAERRPNQWEGPHSCDCGCLELKTSGSPGTSIYWMVALFFRESDDHQKWLQIKDNSFSVHFNVHTFFFLLCPFPLDWVDKRMSLLGVATGRSLQQDDDVIHLSTSTNFCVLWCTKIMMCHWFNSNIMVRVPIRPSGSDSGLSEIRPPVFAEPVRIFTDPIACASKCMLNTFLEPRQSNQKLNQSPQRLQPTAQNLVKNLSAMNLLSKPGHQLLPAPMPRGGYGSQQDSWSNCSMQAKALYQLVWINKNSSNIGALLMFLKAQQHSTNKNQKLSRDTLMATIACFFIHSHISLKLSMKNLLNSFNSATLRSISSSPG</sequence>
<gene>
    <name evidence="1" type="ORF">VP01_386g7</name>
</gene>
<dbReference type="EMBL" id="LAVV01008912">
    <property type="protein sequence ID" value="KNZ51663.1"/>
    <property type="molecule type" value="Genomic_DNA"/>
</dbReference>